<dbReference type="Pfam" id="PF00188">
    <property type="entry name" value="CAP"/>
    <property type="match status" value="1"/>
</dbReference>
<dbReference type="SMART" id="SM00198">
    <property type="entry name" value="SCP"/>
    <property type="match status" value="1"/>
</dbReference>
<dbReference type="InterPro" id="IPR002413">
    <property type="entry name" value="V5_allergen-like"/>
</dbReference>
<dbReference type="Proteomes" id="UP000887569">
    <property type="component" value="Unplaced"/>
</dbReference>
<dbReference type="CDD" id="cd05380">
    <property type="entry name" value="CAP_euk"/>
    <property type="match status" value="1"/>
</dbReference>
<accession>A0A915BXR5</accession>
<evidence type="ECO:0000313" key="3">
    <source>
        <dbReference type="Proteomes" id="UP000887569"/>
    </source>
</evidence>
<reference evidence="4" key="1">
    <citation type="submission" date="2022-11" db="UniProtKB">
        <authorList>
            <consortium name="WormBaseParasite"/>
        </authorList>
    </citation>
    <scope>IDENTIFICATION</scope>
</reference>
<dbReference type="PRINTS" id="PR00837">
    <property type="entry name" value="V5TPXLIKE"/>
</dbReference>
<proteinExistence type="predicted"/>
<evidence type="ECO:0000256" key="1">
    <source>
        <dbReference type="SAM" id="SignalP"/>
    </source>
</evidence>
<dbReference type="Gene3D" id="3.40.33.10">
    <property type="entry name" value="CAP"/>
    <property type="match status" value="1"/>
</dbReference>
<feature type="chain" id="PRO_5037228650" evidence="1">
    <location>
        <begin position="28"/>
        <end position="198"/>
    </location>
</feature>
<dbReference type="AlphaFoldDB" id="A0A915BXR5"/>
<protein>
    <submittedName>
        <fullName evidence="4">SCP domain-containing protein</fullName>
    </submittedName>
</protein>
<name>A0A915BXR5_PARUN</name>
<evidence type="ECO:0000259" key="2">
    <source>
        <dbReference type="SMART" id="SM00198"/>
    </source>
</evidence>
<keyword evidence="3" id="KW-1185">Reference proteome</keyword>
<feature type="signal peptide" evidence="1">
    <location>
        <begin position="1"/>
        <end position="27"/>
    </location>
</feature>
<feature type="domain" description="SCP" evidence="2">
    <location>
        <begin position="41"/>
        <end position="197"/>
    </location>
</feature>
<dbReference type="SUPFAM" id="SSF55797">
    <property type="entry name" value="PR-1-like"/>
    <property type="match status" value="1"/>
</dbReference>
<evidence type="ECO:0000313" key="4">
    <source>
        <dbReference type="WBParaSite" id="PgR064_g026_t01"/>
    </source>
</evidence>
<dbReference type="InterPro" id="IPR035940">
    <property type="entry name" value="CAP_sf"/>
</dbReference>
<dbReference type="InterPro" id="IPR001283">
    <property type="entry name" value="CRISP-related"/>
</dbReference>
<keyword evidence="1" id="KW-0732">Signal</keyword>
<organism evidence="3 4">
    <name type="scientific">Parascaris univalens</name>
    <name type="common">Nematode worm</name>
    <dbReference type="NCBI Taxonomy" id="6257"/>
    <lineage>
        <taxon>Eukaryota</taxon>
        <taxon>Metazoa</taxon>
        <taxon>Ecdysozoa</taxon>
        <taxon>Nematoda</taxon>
        <taxon>Chromadorea</taxon>
        <taxon>Rhabditida</taxon>
        <taxon>Spirurina</taxon>
        <taxon>Ascaridomorpha</taxon>
        <taxon>Ascaridoidea</taxon>
        <taxon>Ascarididae</taxon>
        <taxon>Parascaris</taxon>
    </lineage>
</organism>
<dbReference type="WBParaSite" id="PgR064_g026_t01">
    <property type="protein sequence ID" value="PgR064_g026_t01"/>
    <property type="gene ID" value="PgR064_g026"/>
</dbReference>
<dbReference type="PRINTS" id="PR00838">
    <property type="entry name" value="V5ALLERGEN"/>
</dbReference>
<dbReference type="PANTHER" id="PTHR10334">
    <property type="entry name" value="CYSTEINE-RICH SECRETORY PROTEIN-RELATED"/>
    <property type="match status" value="1"/>
</dbReference>
<dbReference type="InterPro" id="IPR014044">
    <property type="entry name" value="CAP_dom"/>
</dbReference>
<sequence length="198" mass="21827">MSSSSKVLDKTMLLLAITLITVPLSGGVECPNVENATFDAESRDAVVNRHNELRSTLAFGTAVYKGGELLRSGKNIYQLRWDCDLEKLAQGWADKKVFQHSPQAYRQAGENIFQSFKSGNIGTVAQNAVAATNAWWAELKKYNASSNVDNKFTGDAFSVAGHWTQQAWGATRQIGCGVSMFRKEPWNTALVVCLYRAQ</sequence>